<sequence length="225" mass="24825">MAAHRRGAARTQLPTAAPRSQLSCARVRYLPRQCLAVVSTILFPKSAATWVRQGGLKRRLMPLDVLILYTDTVARRLDKNLGREKFCSIPTPSTGHVNYGGQRHSPLFSFRGGTKHGAGAPEPSQDPTLETRIDNEHVLHFHRVDSRLSASNCHISRSVSLTMTWNGDEAQIKIKKKTGRINIKDRGHVTFQSLSSEQGQPHRRPRPFAACACAAGHGCVAPFGF</sequence>
<dbReference type="EMBL" id="BGZK01000447">
    <property type="protein sequence ID" value="GBP44133.1"/>
    <property type="molecule type" value="Genomic_DNA"/>
</dbReference>
<gene>
    <name evidence="1" type="ORF">EVAR_81454_1</name>
</gene>
<dbReference type="Proteomes" id="UP000299102">
    <property type="component" value="Unassembled WGS sequence"/>
</dbReference>
<name>A0A4C1VZA2_EUMVA</name>
<evidence type="ECO:0000313" key="2">
    <source>
        <dbReference type="Proteomes" id="UP000299102"/>
    </source>
</evidence>
<accession>A0A4C1VZA2</accession>
<reference evidence="1 2" key="1">
    <citation type="journal article" date="2019" name="Commun. Biol.">
        <title>The bagworm genome reveals a unique fibroin gene that provides high tensile strength.</title>
        <authorList>
            <person name="Kono N."/>
            <person name="Nakamura H."/>
            <person name="Ohtoshi R."/>
            <person name="Tomita M."/>
            <person name="Numata K."/>
            <person name="Arakawa K."/>
        </authorList>
    </citation>
    <scope>NUCLEOTIDE SEQUENCE [LARGE SCALE GENOMIC DNA]</scope>
</reference>
<keyword evidence="2" id="KW-1185">Reference proteome</keyword>
<comment type="caution">
    <text evidence="1">The sequence shown here is derived from an EMBL/GenBank/DDBJ whole genome shotgun (WGS) entry which is preliminary data.</text>
</comment>
<organism evidence="1 2">
    <name type="scientific">Eumeta variegata</name>
    <name type="common">Bagworm moth</name>
    <name type="synonym">Eumeta japonica</name>
    <dbReference type="NCBI Taxonomy" id="151549"/>
    <lineage>
        <taxon>Eukaryota</taxon>
        <taxon>Metazoa</taxon>
        <taxon>Ecdysozoa</taxon>
        <taxon>Arthropoda</taxon>
        <taxon>Hexapoda</taxon>
        <taxon>Insecta</taxon>
        <taxon>Pterygota</taxon>
        <taxon>Neoptera</taxon>
        <taxon>Endopterygota</taxon>
        <taxon>Lepidoptera</taxon>
        <taxon>Glossata</taxon>
        <taxon>Ditrysia</taxon>
        <taxon>Tineoidea</taxon>
        <taxon>Psychidae</taxon>
        <taxon>Oiketicinae</taxon>
        <taxon>Eumeta</taxon>
    </lineage>
</organism>
<protein>
    <submittedName>
        <fullName evidence="1">Uncharacterized protein</fullName>
    </submittedName>
</protein>
<dbReference type="AlphaFoldDB" id="A0A4C1VZA2"/>
<evidence type="ECO:0000313" key="1">
    <source>
        <dbReference type="EMBL" id="GBP44133.1"/>
    </source>
</evidence>
<proteinExistence type="predicted"/>